<dbReference type="GO" id="GO:1990281">
    <property type="term" value="C:efflux pump complex"/>
    <property type="evidence" value="ECO:0007669"/>
    <property type="project" value="TreeGrafter"/>
</dbReference>
<accession>A0A1F4S845</accession>
<keyword evidence="2" id="KW-0175">Coiled coil</keyword>
<dbReference type="Gene3D" id="2.40.30.170">
    <property type="match status" value="1"/>
</dbReference>
<gene>
    <name evidence="5" type="ORF">A2290_06730</name>
</gene>
<evidence type="ECO:0000256" key="2">
    <source>
        <dbReference type="SAM" id="Coils"/>
    </source>
</evidence>
<dbReference type="InterPro" id="IPR058625">
    <property type="entry name" value="MdtA-like_BSH"/>
</dbReference>
<evidence type="ECO:0000313" key="6">
    <source>
        <dbReference type="Proteomes" id="UP000177905"/>
    </source>
</evidence>
<dbReference type="Gene3D" id="1.10.287.470">
    <property type="entry name" value="Helix hairpin bin"/>
    <property type="match status" value="1"/>
</dbReference>
<feature type="domain" description="Multidrug resistance protein MdtA-like barrel-sandwich hybrid" evidence="4">
    <location>
        <begin position="54"/>
        <end position="184"/>
    </location>
</feature>
<evidence type="ECO:0000256" key="1">
    <source>
        <dbReference type="ARBA" id="ARBA00009477"/>
    </source>
</evidence>
<proteinExistence type="inferred from homology"/>
<evidence type="ECO:0000313" key="5">
    <source>
        <dbReference type="EMBL" id="OGC16590.1"/>
    </source>
</evidence>
<reference evidence="5 6" key="1">
    <citation type="journal article" date="2016" name="Nat. Commun.">
        <title>Thousands of microbial genomes shed light on interconnected biogeochemical processes in an aquifer system.</title>
        <authorList>
            <person name="Anantharaman K."/>
            <person name="Brown C.T."/>
            <person name="Hug L.A."/>
            <person name="Sharon I."/>
            <person name="Castelle C.J."/>
            <person name="Probst A.J."/>
            <person name="Thomas B.C."/>
            <person name="Singh A."/>
            <person name="Wilkins M.J."/>
            <person name="Karaoz U."/>
            <person name="Brodie E.L."/>
            <person name="Williams K.H."/>
            <person name="Hubbard S.S."/>
            <person name="Banfield J.F."/>
        </authorList>
    </citation>
    <scope>NUCLEOTIDE SEQUENCE [LARGE SCALE GENOMIC DNA]</scope>
</reference>
<comment type="caution">
    <text evidence="5">The sequence shown here is derived from an EMBL/GenBank/DDBJ whole genome shotgun (WGS) entry which is preliminary data.</text>
</comment>
<keyword evidence="3" id="KW-0472">Membrane</keyword>
<evidence type="ECO:0000256" key="3">
    <source>
        <dbReference type="SAM" id="Phobius"/>
    </source>
</evidence>
<dbReference type="PANTHER" id="PTHR30469:SF33">
    <property type="entry name" value="SLR1207 PROTEIN"/>
    <property type="match status" value="1"/>
</dbReference>
<dbReference type="Proteomes" id="UP000177905">
    <property type="component" value="Unassembled WGS sequence"/>
</dbReference>
<dbReference type="InterPro" id="IPR006143">
    <property type="entry name" value="RND_pump_MFP"/>
</dbReference>
<name>A0A1F4S845_UNCSA</name>
<dbReference type="EMBL" id="MEUA01000006">
    <property type="protein sequence ID" value="OGC16590.1"/>
    <property type="molecule type" value="Genomic_DNA"/>
</dbReference>
<keyword evidence="3" id="KW-0812">Transmembrane</keyword>
<dbReference type="NCBIfam" id="TIGR01730">
    <property type="entry name" value="RND_mfp"/>
    <property type="match status" value="1"/>
</dbReference>
<sequence length="287" mass="31684">MKIKLSIILSAILFCIILYGLLVFAGNLFGINKDTNGFIKISGRIEGTEYHAASEVAGKVINFNVEEGQSVIEGEKIAIIDSPQLNSIIGQAEAYLRKAELNLKLTKKEFDRATQLVKGNAIEKQSYDEVESKYLVAKEDFLAAKNQLEKLMADKADTVITAPTSGKIMTKIVQVGEVVGVGVPLVTIINMNDLFLKAFLPTEIAGKISLNDEAKIYSDAFPLEPFDAVVNKIAEKAEFTPKNVETKSQRANMVFEIKLKIKENKGYKLKPGMPAEAIIRIDKNVDW</sequence>
<dbReference type="Gene3D" id="2.40.50.100">
    <property type="match status" value="1"/>
</dbReference>
<keyword evidence="3" id="KW-1133">Transmembrane helix</keyword>
<feature type="coiled-coil region" evidence="2">
    <location>
        <begin position="89"/>
        <end position="116"/>
    </location>
</feature>
<organism evidence="5 6">
    <name type="scientific">candidate division WOR-1 bacterium RIFOXYB2_FULL_36_35</name>
    <dbReference type="NCBI Taxonomy" id="1802578"/>
    <lineage>
        <taxon>Bacteria</taxon>
        <taxon>Bacillati</taxon>
        <taxon>Saganbacteria</taxon>
    </lineage>
</organism>
<dbReference type="AlphaFoldDB" id="A0A1F4S845"/>
<dbReference type="PANTHER" id="PTHR30469">
    <property type="entry name" value="MULTIDRUG RESISTANCE PROTEIN MDTA"/>
    <property type="match status" value="1"/>
</dbReference>
<dbReference type="SUPFAM" id="SSF111369">
    <property type="entry name" value="HlyD-like secretion proteins"/>
    <property type="match status" value="1"/>
</dbReference>
<protein>
    <recommendedName>
        <fullName evidence="4">Multidrug resistance protein MdtA-like barrel-sandwich hybrid domain-containing protein</fullName>
    </recommendedName>
</protein>
<feature type="transmembrane region" description="Helical" evidence="3">
    <location>
        <begin position="7"/>
        <end position="29"/>
    </location>
</feature>
<dbReference type="GO" id="GO:0015562">
    <property type="term" value="F:efflux transmembrane transporter activity"/>
    <property type="evidence" value="ECO:0007669"/>
    <property type="project" value="TreeGrafter"/>
</dbReference>
<evidence type="ECO:0000259" key="4">
    <source>
        <dbReference type="Pfam" id="PF25917"/>
    </source>
</evidence>
<dbReference type="Pfam" id="PF25917">
    <property type="entry name" value="BSH_RND"/>
    <property type="match status" value="1"/>
</dbReference>
<comment type="similarity">
    <text evidence="1">Belongs to the membrane fusion protein (MFP) (TC 8.A.1) family.</text>
</comment>